<accession>A0ABU0DEU3</accession>
<gene>
    <name evidence="1" type="ORF">J2S76_001352</name>
</gene>
<name>A0ABU0DEU3_9HYPH</name>
<evidence type="ECO:0008006" key="3">
    <source>
        <dbReference type="Google" id="ProtNLM"/>
    </source>
</evidence>
<dbReference type="EMBL" id="JAUSUH010000002">
    <property type="protein sequence ID" value="MDQ0346935.1"/>
    <property type="molecule type" value="Genomic_DNA"/>
</dbReference>
<dbReference type="RefSeq" id="WP_307058754.1">
    <property type="nucleotide sequence ID" value="NZ_JAUSUH010000002.1"/>
</dbReference>
<organism evidence="1 2">
    <name type="scientific">Ancylobacter vacuolatus</name>
    <dbReference type="NCBI Taxonomy" id="223389"/>
    <lineage>
        <taxon>Bacteria</taxon>
        <taxon>Pseudomonadati</taxon>
        <taxon>Pseudomonadota</taxon>
        <taxon>Alphaproteobacteria</taxon>
        <taxon>Hyphomicrobiales</taxon>
        <taxon>Xanthobacteraceae</taxon>
        <taxon>Ancylobacter</taxon>
    </lineage>
</organism>
<evidence type="ECO:0000313" key="2">
    <source>
        <dbReference type="Proteomes" id="UP001238467"/>
    </source>
</evidence>
<dbReference type="Proteomes" id="UP001238467">
    <property type="component" value="Unassembled WGS sequence"/>
</dbReference>
<comment type="caution">
    <text evidence="1">The sequence shown here is derived from an EMBL/GenBank/DDBJ whole genome shotgun (WGS) entry which is preliminary data.</text>
</comment>
<evidence type="ECO:0000313" key="1">
    <source>
        <dbReference type="EMBL" id="MDQ0346935.1"/>
    </source>
</evidence>
<proteinExistence type="predicted"/>
<protein>
    <recommendedName>
        <fullName evidence="3">CYTH domain-containing protein</fullName>
    </recommendedName>
</protein>
<sequence length="280" mass="31772">MDDIHYLECKILLRPERFFDPHQFEVYWHKLGLIAPEFKVGVTTNKDGFKRQVREVLFYDTPDYDLYRNAFILRKRTFYTDGWPEPEHELTLKFRHPDLAVAAAVDVVPHLSGHADIKFKEELLPLKDSLGGMRSLYSHNCVLLSPGLVLNEGLERITTVFPELAEHCPADKAATISLVNNLPVEEVQVNVGSFDFGHGLTAKATIAVWRDRATESAIIGEFAFQAKFDRYDALHAKARERAEAFFKAAQTRAPEWVKLGATKTALVYNFGKQLVASHEG</sequence>
<reference evidence="1 2" key="1">
    <citation type="submission" date="2023-07" db="EMBL/GenBank/DDBJ databases">
        <title>Genomic Encyclopedia of Type Strains, Phase IV (KMG-IV): sequencing the most valuable type-strain genomes for metagenomic binning, comparative biology and taxonomic classification.</title>
        <authorList>
            <person name="Goeker M."/>
        </authorList>
    </citation>
    <scope>NUCLEOTIDE SEQUENCE [LARGE SCALE GENOMIC DNA]</scope>
    <source>
        <strain evidence="1 2">DSM 1277</strain>
    </source>
</reference>
<keyword evidence="2" id="KW-1185">Reference proteome</keyword>